<dbReference type="EMBL" id="CP003220">
    <property type="protein sequence ID" value="EGB15030.1"/>
    <property type="molecule type" value="Genomic_DNA"/>
</dbReference>
<evidence type="ECO:0000313" key="1">
    <source>
        <dbReference type="EMBL" id="EGB15030.1"/>
    </source>
</evidence>
<proteinExistence type="predicted"/>
<dbReference type="Proteomes" id="UP000007845">
    <property type="component" value="Chromosome"/>
</dbReference>
<accession>F0JGB3</accession>
<dbReference type="HOGENOM" id="CLU_1812656_0_0_7"/>
<evidence type="ECO:0000313" key="2">
    <source>
        <dbReference type="Proteomes" id="UP000007845"/>
    </source>
</evidence>
<dbReference type="KEGG" id="ddn:DND132_1824"/>
<dbReference type="AlphaFoldDB" id="F0JGB3"/>
<organism evidence="1 2">
    <name type="scientific">Pseudodesulfovibrio mercurii</name>
    <dbReference type="NCBI Taxonomy" id="641491"/>
    <lineage>
        <taxon>Bacteria</taxon>
        <taxon>Pseudomonadati</taxon>
        <taxon>Thermodesulfobacteriota</taxon>
        <taxon>Desulfovibrionia</taxon>
        <taxon>Desulfovibrionales</taxon>
        <taxon>Desulfovibrionaceae</taxon>
    </lineage>
</organism>
<sequence>MNGVDPAGLEGGFWDGVKKIEAGFGKLWDKAPAGIGEAVTKGVKGAGKALSKTADAFATNKDLQKYTAIALGAGALPIVAATGSAVVPAAIGAAMQHPERLAVASKAATDFATGAFDPGPPPMTKAGIAGYAVNKAYEWSKQ</sequence>
<dbReference type="eggNOG" id="ENOG5030JQI">
    <property type="taxonomic scope" value="Bacteria"/>
</dbReference>
<reference evidence="1 2" key="1">
    <citation type="journal article" date="2011" name="J. Bacteriol.">
        <title>Genome sequence of the mercury-methylating strain Desulfovibrio desulfuricans ND132.</title>
        <authorList>
            <person name="Brown S.D."/>
            <person name="Gilmour C.C."/>
            <person name="Kucken A.M."/>
            <person name="Wall J.D."/>
            <person name="Elias D.A."/>
            <person name="Brandt C.C."/>
            <person name="Podar M."/>
            <person name="Chertkov O."/>
            <person name="Held B."/>
            <person name="Bruce D.C."/>
            <person name="Detter J.C."/>
            <person name="Tapia R."/>
            <person name="Han C.S."/>
            <person name="Goodwin L.A."/>
            <person name="Cheng J.F."/>
            <person name="Pitluck S."/>
            <person name="Woyke T."/>
            <person name="Mikhailova N."/>
            <person name="Ivanova N.N."/>
            <person name="Han J."/>
            <person name="Lucas S."/>
            <person name="Lapidus A.L."/>
            <person name="Land M.L."/>
            <person name="Hauser L.J."/>
            <person name="Palumbo A.V."/>
        </authorList>
    </citation>
    <scope>NUCLEOTIDE SEQUENCE [LARGE SCALE GENOMIC DNA]</scope>
    <source>
        <strain evidence="1 2">ND132</strain>
    </source>
</reference>
<protein>
    <submittedName>
        <fullName evidence="1">Uncharacterized protein</fullName>
    </submittedName>
</protein>
<keyword evidence="2" id="KW-1185">Reference proteome</keyword>
<name>F0JGB3_9BACT</name>
<gene>
    <name evidence="1" type="ORF">DND132_1824</name>
</gene>